<evidence type="ECO:0000313" key="2">
    <source>
        <dbReference type="EMBL" id="GLI22192.1"/>
    </source>
</evidence>
<feature type="compositionally biased region" description="Low complexity" evidence="1">
    <location>
        <begin position="109"/>
        <end position="118"/>
    </location>
</feature>
<comment type="caution">
    <text evidence="2">The sequence shown here is derived from an EMBL/GenBank/DDBJ whole genome shotgun (WGS) entry which is preliminary data.</text>
</comment>
<evidence type="ECO:0008006" key="4">
    <source>
        <dbReference type="Google" id="ProtNLM"/>
    </source>
</evidence>
<dbReference type="Pfam" id="PF10691">
    <property type="entry name" value="DUF2497"/>
    <property type="match status" value="1"/>
</dbReference>
<protein>
    <recommendedName>
        <fullName evidence="4">DUF2497 domain-containing protein</fullName>
    </recommendedName>
</protein>
<dbReference type="AlphaFoldDB" id="A0A9W6CN26"/>
<gene>
    <name evidence="2" type="ORF">XFLAVUS301_18660</name>
</gene>
<feature type="compositionally biased region" description="Basic and acidic residues" evidence="1">
    <location>
        <begin position="138"/>
        <end position="153"/>
    </location>
</feature>
<dbReference type="EMBL" id="BSDO01000002">
    <property type="protein sequence ID" value="GLI22192.1"/>
    <property type="molecule type" value="Genomic_DNA"/>
</dbReference>
<organism evidence="2 3">
    <name type="scientific">Xanthobacter flavus</name>
    <dbReference type="NCBI Taxonomy" id="281"/>
    <lineage>
        <taxon>Bacteria</taxon>
        <taxon>Pseudomonadati</taxon>
        <taxon>Pseudomonadota</taxon>
        <taxon>Alphaproteobacteria</taxon>
        <taxon>Hyphomicrobiales</taxon>
        <taxon>Xanthobacteraceae</taxon>
        <taxon>Xanthobacter</taxon>
    </lineage>
</organism>
<reference evidence="2" key="1">
    <citation type="submission" date="2022-12" db="EMBL/GenBank/DDBJ databases">
        <title>Reference genome sequencing for broad-spectrum identification of bacterial and archaeal isolates by mass spectrometry.</title>
        <authorList>
            <person name="Sekiguchi Y."/>
            <person name="Tourlousse D.M."/>
        </authorList>
    </citation>
    <scope>NUCLEOTIDE SEQUENCE</scope>
    <source>
        <strain evidence="2">301</strain>
    </source>
</reference>
<dbReference type="InterPro" id="IPR019632">
    <property type="entry name" value="DUF2497"/>
</dbReference>
<feature type="region of interest" description="Disordered" evidence="1">
    <location>
        <begin position="1"/>
        <end position="214"/>
    </location>
</feature>
<dbReference type="Proteomes" id="UP001144397">
    <property type="component" value="Unassembled WGS sequence"/>
</dbReference>
<sequence>MAANPKVQEPSMEEILASIRRIMADDEQPAPHTEAARRPEAPPSGDGRPRRPPEARVVAQRQAPTEPPPVPRRPAPQREAAPSAAYAPPQRPALRPAPPPRPAGERPAAEPAARQQRPWLEEQDEAAFAEAAAALRQARHEPHPEPQRAEPRPLRPVPQPTYPDHGGEEMEDRHEAAAPQPRPMRPQPASSAFEDHPAQPTGDGHPAETVRRRDLLSANADAAVMAAFRNLGDVLLPQKERTVEDLVKEILRPMLKDWLDANLPTIVEDLVRAEIERVARRQR</sequence>
<proteinExistence type="predicted"/>
<feature type="compositionally biased region" description="Basic and acidic residues" evidence="1">
    <location>
        <begin position="165"/>
        <end position="176"/>
    </location>
</feature>
<accession>A0A9W6CN26</accession>
<name>A0A9W6CN26_XANFL</name>
<feature type="compositionally biased region" description="Low complexity" evidence="1">
    <location>
        <begin position="77"/>
        <end position="88"/>
    </location>
</feature>
<feature type="compositionally biased region" description="Pro residues" evidence="1">
    <location>
        <begin position="89"/>
        <end position="102"/>
    </location>
</feature>
<feature type="compositionally biased region" description="Pro residues" evidence="1">
    <location>
        <begin position="65"/>
        <end position="74"/>
    </location>
</feature>
<evidence type="ECO:0000313" key="3">
    <source>
        <dbReference type="Proteomes" id="UP001144397"/>
    </source>
</evidence>
<evidence type="ECO:0000256" key="1">
    <source>
        <dbReference type="SAM" id="MobiDB-lite"/>
    </source>
</evidence>
<feature type="compositionally biased region" description="Basic and acidic residues" evidence="1">
    <location>
        <begin position="205"/>
        <end position="214"/>
    </location>
</feature>